<dbReference type="Gene3D" id="3.60.15.10">
    <property type="entry name" value="Ribonuclease Z/Hydroxyacylglutathione hydrolase-like"/>
    <property type="match status" value="1"/>
</dbReference>
<dbReference type="Pfam" id="PF07521">
    <property type="entry name" value="RMMBL"/>
    <property type="match status" value="1"/>
</dbReference>
<dbReference type="SMART" id="SM00849">
    <property type="entry name" value="Lactamase_B"/>
    <property type="match status" value="1"/>
</dbReference>
<dbReference type="PANTHER" id="PTHR43694">
    <property type="entry name" value="RIBONUCLEASE J"/>
    <property type="match status" value="1"/>
</dbReference>
<dbReference type="RefSeq" id="WP_073093524.1">
    <property type="nucleotide sequence ID" value="NZ_FQWY01000063.1"/>
</dbReference>
<dbReference type="EMBL" id="FQWY01000063">
    <property type="protein sequence ID" value="SHH31518.1"/>
    <property type="molecule type" value="Genomic_DNA"/>
</dbReference>
<feature type="domain" description="Metallo-beta-lactamase" evidence="1">
    <location>
        <begin position="13"/>
        <end position="198"/>
    </location>
</feature>
<dbReference type="InterPro" id="IPR001279">
    <property type="entry name" value="Metallo-B-lactamas"/>
</dbReference>
<accession>A0A1M5RZL8</accession>
<dbReference type="PANTHER" id="PTHR43694:SF1">
    <property type="entry name" value="RIBONUCLEASE J"/>
    <property type="match status" value="1"/>
</dbReference>
<evidence type="ECO:0000313" key="2">
    <source>
        <dbReference type="EMBL" id="SHH31518.1"/>
    </source>
</evidence>
<proteinExistence type="predicted"/>
<organism evidence="2 3">
    <name type="scientific">Thermosyntropha lipolytica DSM 11003</name>
    <dbReference type="NCBI Taxonomy" id="1123382"/>
    <lineage>
        <taxon>Bacteria</taxon>
        <taxon>Bacillati</taxon>
        <taxon>Bacillota</taxon>
        <taxon>Clostridia</taxon>
        <taxon>Eubacteriales</taxon>
        <taxon>Syntrophomonadaceae</taxon>
        <taxon>Thermosyntropha</taxon>
    </lineage>
</organism>
<dbReference type="SUPFAM" id="SSF56281">
    <property type="entry name" value="Metallo-hydrolase/oxidoreductase"/>
    <property type="match status" value="1"/>
</dbReference>
<reference evidence="3" key="1">
    <citation type="submission" date="2016-11" db="EMBL/GenBank/DDBJ databases">
        <authorList>
            <person name="Varghese N."/>
            <person name="Submissions S."/>
        </authorList>
    </citation>
    <scope>NUCLEOTIDE SEQUENCE [LARGE SCALE GENOMIC DNA]</scope>
    <source>
        <strain evidence="3">DSM 11003</strain>
    </source>
</reference>
<dbReference type="OrthoDB" id="9803916at2"/>
<name>A0A1M5RZL8_9FIRM</name>
<dbReference type="PROSITE" id="PS50096">
    <property type="entry name" value="IQ"/>
    <property type="match status" value="1"/>
</dbReference>
<evidence type="ECO:0000259" key="1">
    <source>
        <dbReference type="SMART" id="SM00849"/>
    </source>
</evidence>
<dbReference type="InterPro" id="IPR011108">
    <property type="entry name" value="RMMBL"/>
</dbReference>
<sequence>MIIRFLGGGRELGGNCIELTSENNSILLDIGLPIENEQDVEVDFKDNYDGILISHTHLDHYLRINSFKNKRNKVYISKPMKEILEVSKIFTNDKSIDYFDVALFENESFYIKDFKITPLLQDHSSFDARGFLIEVEGKVIFYTGDFRFHGRKKNLKQDLIKKLKKKKVDILITEGTNILSNKKNIPEEEIQQEIYIKIKETKGLVTANFSTQNIDRIVSIYKAARKNNRTLVVDLYTAYLLSKLNNICPNIPCPLTHSHIRVYYPKNQIKKLLISKIKEHRSILEIFRHKSIYLNEIALEDDKFVLQLRPSFLYEISSSLKPTLNIYSLWEGYLEKEEYKKLKSYSEENGIKFEIIHTSGHISQEELKRFITEINPKHTFIIHTKETSDDASFLGILYPHNNYKIEL</sequence>
<protein>
    <submittedName>
        <fullName evidence="2">Ribonuclease J</fullName>
    </submittedName>
</protein>
<dbReference type="AlphaFoldDB" id="A0A1M5RZL8"/>
<dbReference type="Pfam" id="PF12706">
    <property type="entry name" value="Lactamase_B_2"/>
    <property type="match status" value="1"/>
</dbReference>
<evidence type="ECO:0000313" key="3">
    <source>
        <dbReference type="Proteomes" id="UP000242329"/>
    </source>
</evidence>
<gene>
    <name evidence="2" type="ORF">SAMN02745221_02138</name>
</gene>
<dbReference type="STRING" id="1123382.SAMN02745221_02138"/>
<keyword evidence="3" id="KW-1185">Reference proteome</keyword>
<dbReference type="InterPro" id="IPR036866">
    <property type="entry name" value="RibonucZ/Hydroxyglut_hydro"/>
</dbReference>
<dbReference type="Proteomes" id="UP000242329">
    <property type="component" value="Unassembled WGS sequence"/>
</dbReference>